<dbReference type="AlphaFoldDB" id="A0A8B6XCV8"/>
<evidence type="ECO:0000256" key="1">
    <source>
        <dbReference type="SAM" id="SignalP"/>
    </source>
</evidence>
<reference evidence="3" key="1">
    <citation type="submission" date="2025-08" db="UniProtKB">
        <authorList>
            <consortium name="RefSeq"/>
        </authorList>
    </citation>
    <scope>IDENTIFICATION</scope>
</reference>
<dbReference type="RefSeq" id="WP_169732485.1">
    <property type="nucleotide sequence ID" value="NZ_AXWS01000007.1"/>
</dbReference>
<sequence length="154" mass="16790">MQKQSSARTARFARRVMGAVALAWSVGVSAQQAMPVTELSSGIHLIRAEVAATPADRQRGLMFREAMGPGAGMLFVFDAPSQQCMWMRNTLIPLAVAFIDDDGRIVNVEEMAPQTDATHCSAQPVRYALEMNAGWFTKRGIRPGAVIDGIARKR</sequence>
<dbReference type="PANTHER" id="PTHR37953:SF1">
    <property type="entry name" value="UPF0127 PROTEIN MJ1496"/>
    <property type="match status" value="1"/>
</dbReference>
<protein>
    <submittedName>
        <fullName evidence="3">DUF192 domain-containing protein</fullName>
    </submittedName>
</protein>
<name>A0A8B6XCV8_9BURK</name>
<dbReference type="Pfam" id="PF02643">
    <property type="entry name" value="DUF192"/>
    <property type="match status" value="1"/>
</dbReference>
<feature type="signal peptide" evidence="1">
    <location>
        <begin position="1"/>
        <end position="30"/>
    </location>
</feature>
<evidence type="ECO:0000313" key="3">
    <source>
        <dbReference type="RefSeq" id="WP_169732485.1"/>
    </source>
</evidence>
<dbReference type="PANTHER" id="PTHR37953">
    <property type="entry name" value="UPF0127 PROTEIN MJ1496"/>
    <property type="match status" value="1"/>
</dbReference>
<dbReference type="Proteomes" id="UP000675920">
    <property type="component" value="Unplaced"/>
</dbReference>
<keyword evidence="1" id="KW-0732">Signal</keyword>
<dbReference type="InterPro" id="IPR003795">
    <property type="entry name" value="DUF192"/>
</dbReference>
<dbReference type="InterPro" id="IPR038695">
    <property type="entry name" value="Saro_0823-like_sf"/>
</dbReference>
<accession>A0A8B6XCV8</accession>
<feature type="chain" id="PRO_5034040638" evidence="1">
    <location>
        <begin position="31"/>
        <end position="154"/>
    </location>
</feature>
<evidence type="ECO:0000313" key="2">
    <source>
        <dbReference type="Proteomes" id="UP000675920"/>
    </source>
</evidence>
<organism evidence="2 3">
    <name type="scientific">Derxia gummosa DSM 723</name>
    <dbReference type="NCBI Taxonomy" id="1121388"/>
    <lineage>
        <taxon>Bacteria</taxon>
        <taxon>Pseudomonadati</taxon>
        <taxon>Pseudomonadota</taxon>
        <taxon>Betaproteobacteria</taxon>
        <taxon>Burkholderiales</taxon>
        <taxon>Alcaligenaceae</taxon>
        <taxon>Derxia</taxon>
    </lineage>
</organism>
<dbReference type="Gene3D" id="2.60.120.1140">
    <property type="entry name" value="Protein of unknown function DUF192"/>
    <property type="match status" value="1"/>
</dbReference>
<keyword evidence="2" id="KW-1185">Reference proteome</keyword>
<proteinExistence type="predicted"/>